<keyword evidence="3" id="KW-1185">Reference proteome</keyword>
<keyword evidence="1" id="KW-1133">Transmembrane helix</keyword>
<dbReference type="OrthoDB" id="7041796at2"/>
<organism evidence="2 3">
    <name type="scientific">Candidatus Criblamydia sequanensis CRIB-18</name>
    <dbReference type="NCBI Taxonomy" id="1437425"/>
    <lineage>
        <taxon>Bacteria</taxon>
        <taxon>Pseudomonadati</taxon>
        <taxon>Chlamydiota</taxon>
        <taxon>Chlamydiia</taxon>
        <taxon>Parachlamydiales</taxon>
        <taxon>Candidatus Criblamydiaceae</taxon>
        <taxon>Candidatus Criblamydia</taxon>
    </lineage>
</organism>
<reference evidence="2" key="2">
    <citation type="submission" date="2014-09" db="EMBL/GenBank/DDBJ databases">
        <title>Criblamydia sequanensis harbors a mega-plasmid encoding arsenite resistance.</title>
        <authorList>
            <person name="Bertelli C."/>
            <person name="Goesmann A."/>
            <person name="Greub G."/>
        </authorList>
    </citation>
    <scope>NUCLEOTIDE SEQUENCE [LARGE SCALE GENOMIC DNA]</scope>
    <source>
        <strain evidence="2">CRIB-18</strain>
    </source>
</reference>
<name>A0A090DZU7_9BACT</name>
<dbReference type="AlphaFoldDB" id="A0A090DZU7"/>
<dbReference type="eggNOG" id="ENOG50314M7">
    <property type="taxonomic scope" value="Bacteria"/>
</dbReference>
<sequence>MRKQIRKIPIHAASKVTALVAFVISALFCIPIALFGLFFGEGDTSFFFGIPIFYLIFSYLCTAIYCWIYNLIAPHVGGIELVLDDAPVSKKELE</sequence>
<feature type="transmembrane region" description="Helical" evidence="1">
    <location>
        <begin position="46"/>
        <end position="68"/>
    </location>
</feature>
<feature type="transmembrane region" description="Helical" evidence="1">
    <location>
        <begin position="12"/>
        <end position="40"/>
    </location>
</feature>
<keyword evidence="1" id="KW-0472">Membrane</keyword>
<dbReference type="Proteomes" id="UP000031552">
    <property type="component" value="Unassembled WGS sequence"/>
</dbReference>
<dbReference type="EMBL" id="CCEJ010000005">
    <property type="protein sequence ID" value="CDR34144.1"/>
    <property type="molecule type" value="Genomic_DNA"/>
</dbReference>
<keyword evidence="1" id="KW-0812">Transmembrane</keyword>
<gene>
    <name evidence="2" type="ORF">CSEC_1324</name>
</gene>
<comment type="caution">
    <text evidence="2">The sequence shown here is derived from an EMBL/GenBank/DDBJ whole genome shotgun (WGS) entry which is preliminary data.</text>
</comment>
<evidence type="ECO:0000313" key="2">
    <source>
        <dbReference type="EMBL" id="CDR34144.1"/>
    </source>
</evidence>
<evidence type="ECO:0000313" key="3">
    <source>
        <dbReference type="Proteomes" id="UP000031552"/>
    </source>
</evidence>
<proteinExistence type="predicted"/>
<reference evidence="2" key="1">
    <citation type="submission" date="2013-12" db="EMBL/GenBank/DDBJ databases">
        <authorList>
            <person name="Linke B."/>
        </authorList>
    </citation>
    <scope>NUCLEOTIDE SEQUENCE [LARGE SCALE GENOMIC DNA]</scope>
    <source>
        <strain evidence="2">CRIB-18</strain>
    </source>
</reference>
<evidence type="ECO:0000256" key="1">
    <source>
        <dbReference type="SAM" id="Phobius"/>
    </source>
</evidence>
<accession>A0A090DZU7</accession>
<dbReference type="RefSeq" id="WP_041017676.1">
    <property type="nucleotide sequence ID" value="NZ_CCEJ010000005.1"/>
</dbReference>
<protein>
    <submittedName>
        <fullName evidence="2">Membrane protein</fullName>
    </submittedName>
</protein>